<dbReference type="SUPFAM" id="SSF47413">
    <property type="entry name" value="lambda repressor-like DNA-binding domains"/>
    <property type="match status" value="1"/>
</dbReference>
<reference evidence="2" key="1">
    <citation type="submission" date="2021-02" db="EMBL/GenBank/DDBJ databases">
        <title>Infant gut strain persistence is associated with maternal origin, phylogeny, and functional potential including surface adhesion and iron acquisition.</title>
        <authorList>
            <person name="Lou Y.C."/>
        </authorList>
    </citation>
    <scope>NUCLEOTIDE SEQUENCE</scope>
    <source>
        <strain evidence="2">L2_039_000G1_dasL2_039_000G1_maxbin2.maxbin.077</strain>
    </source>
</reference>
<proteinExistence type="predicted"/>
<protein>
    <submittedName>
        <fullName evidence="2">Helix-turn-helix domain-containing protein</fullName>
    </submittedName>
</protein>
<evidence type="ECO:0000259" key="1">
    <source>
        <dbReference type="Pfam" id="PF13443"/>
    </source>
</evidence>
<dbReference type="CDD" id="cd00093">
    <property type="entry name" value="HTH_XRE"/>
    <property type="match status" value="1"/>
</dbReference>
<name>A0A9E1GL70_9FIRM</name>
<evidence type="ECO:0000313" key="2">
    <source>
        <dbReference type="EMBL" id="MBS6622432.1"/>
    </source>
</evidence>
<gene>
    <name evidence="2" type="ORF">KH315_09775</name>
</gene>
<evidence type="ECO:0000313" key="3">
    <source>
        <dbReference type="Proteomes" id="UP000811365"/>
    </source>
</evidence>
<dbReference type="EMBL" id="JAGZYH010000035">
    <property type="protein sequence ID" value="MBS6622432.1"/>
    <property type="molecule type" value="Genomic_DNA"/>
</dbReference>
<dbReference type="InterPro" id="IPR001387">
    <property type="entry name" value="Cro/C1-type_HTH"/>
</dbReference>
<organism evidence="2 3">
    <name type="scientific">Faecalibacterium prausnitzii</name>
    <dbReference type="NCBI Taxonomy" id="853"/>
    <lineage>
        <taxon>Bacteria</taxon>
        <taxon>Bacillati</taxon>
        <taxon>Bacillota</taxon>
        <taxon>Clostridia</taxon>
        <taxon>Eubacteriales</taxon>
        <taxon>Oscillospiraceae</taxon>
        <taxon>Faecalibacterium</taxon>
    </lineage>
</organism>
<dbReference type="Pfam" id="PF13443">
    <property type="entry name" value="HTH_26"/>
    <property type="match status" value="1"/>
</dbReference>
<dbReference type="GO" id="GO:0003677">
    <property type="term" value="F:DNA binding"/>
    <property type="evidence" value="ECO:0007669"/>
    <property type="project" value="InterPro"/>
</dbReference>
<feature type="domain" description="HTH cro/C1-type" evidence="1">
    <location>
        <begin position="4"/>
        <end position="44"/>
    </location>
</feature>
<accession>A0A9E1GL70</accession>
<comment type="caution">
    <text evidence="2">The sequence shown here is derived from an EMBL/GenBank/DDBJ whole genome shotgun (WGS) entry which is preliminary data.</text>
</comment>
<dbReference type="Proteomes" id="UP000811365">
    <property type="component" value="Unassembled WGS sequence"/>
</dbReference>
<sequence length="74" mass="8195">MYMNLKAEMARKGITNEQLANGIGINPATMSAKLNIAGRMRLDEAQCLRDKFFPGMTMDYLFGDVRPADPPKSA</sequence>
<dbReference type="InterPro" id="IPR010982">
    <property type="entry name" value="Lambda_DNA-bd_dom_sf"/>
</dbReference>
<dbReference type="AlphaFoldDB" id="A0A9E1GL70"/>